<dbReference type="Proteomes" id="UP001139648">
    <property type="component" value="Unassembled WGS sequence"/>
</dbReference>
<evidence type="ECO:0000313" key="2">
    <source>
        <dbReference type="Proteomes" id="UP001139648"/>
    </source>
</evidence>
<keyword evidence="2" id="KW-1185">Reference proteome</keyword>
<name>A0A9X2K8F9_9ACTN</name>
<accession>A0A9X2K8F9</accession>
<dbReference type="AlphaFoldDB" id="A0A9X2K8F9"/>
<dbReference type="EMBL" id="JAMZEB010000002">
    <property type="protein sequence ID" value="MCP2363625.1"/>
    <property type="molecule type" value="Genomic_DNA"/>
</dbReference>
<organism evidence="1 2">
    <name type="scientific">Nonomuraea thailandensis</name>
    <dbReference type="NCBI Taxonomy" id="1188745"/>
    <lineage>
        <taxon>Bacteria</taxon>
        <taxon>Bacillati</taxon>
        <taxon>Actinomycetota</taxon>
        <taxon>Actinomycetes</taxon>
        <taxon>Streptosporangiales</taxon>
        <taxon>Streptosporangiaceae</taxon>
        <taxon>Nonomuraea</taxon>
    </lineage>
</organism>
<reference evidence="1" key="1">
    <citation type="submission" date="2022-06" db="EMBL/GenBank/DDBJ databases">
        <title>Sequencing the genomes of 1000 actinobacteria strains.</title>
        <authorList>
            <person name="Klenk H.-P."/>
        </authorList>
    </citation>
    <scope>NUCLEOTIDE SEQUENCE</scope>
    <source>
        <strain evidence="1">DSM 46694</strain>
    </source>
</reference>
<protein>
    <submittedName>
        <fullName evidence="1">Uncharacterized protein</fullName>
    </submittedName>
</protein>
<sequence>MAIQRLEERLRVLQHMRRTAEERGRHLSMRYFDEEQERTSEALNTIRMLQSSIGRNGDTLLTD</sequence>
<proteinExistence type="predicted"/>
<dbReference type="RefSeq" id="WP_253755358.1">
    <property type="nucleotide sequence ID" value="NZ_BAABKA010000006.1"/>
</dbReference>
<gene>
    <name evidence="1" type="ORF">HD597_010645</name>
</gene>
<comment type="caution">
    <text evidence="1">The sequence shown here is derived from an EMBL/GenBank/DDBJ whole genome shotgun (WGS) entry which is preliminary data.</text>
</comment>
<evidence type="ECO:0000313" key="1">
    <source>
        <dbReference type="EMBL" id="MCP2363625.1"/>
    </source>
</evidence>